<reference evidence="4" key="1">
    <citation type="submission" date="2020-09" db="EMBL/GenBank/DDBJ databases">
        <title>New species isolated from human feces.</title>
        <authorList>
            <person name="Kitahara M."/>
            <person name="Shigeno Y."/>
            <person name="Shime M."/>
            <person name="Matsumoto Y."/>
            <person name="Nakamura S."/>
            <person name="Motooka D."/>
            <person name="Fukuoka S."/>
            <person name="Nishikawa H."/>
            <person name="Benno Y."/>
        </authorList>
    </citation>
    <scope>NUCLEOTIDE SEQUENCE</scope>
    <source>
        <strain evidence="4">MM59</strain>
    </source>
</reference>
<evidence type="ECO:0000256" key="3">
    <source>
        <dbReference type="ARBA" id="ARBA00023163"/>
    </source>
</evidence>
<keyword evidence="1" id="KW-0805">Transcription regulation</keyword>
<dbReference type="InterPro" id="IPR014208">
    <property type="entry name" value="Spore_III_D"/>
</dbReference>
<dbReference type="InterPro" id="IPR018356">
    <property type="entry name" value="Tscrpt_reg_HTH_DeoR_CS"/>
</dbReference>
<evidence type="ECO:0000313" key="4">
    <source>
        <dbReference type="EMBL" id="BCK84628.1"/>
    </source>
</evidence>
<keyword evidence="3" id="KW-0804">Transcription</keyword>
<dbReference type="Pfam" id="PF12116">
    <property type="entry name" value="SpoIIID"/>
    <property type="match status" value="1"/>
</dbReference>
<dbReference type="GO" id="GO:0003700">
    <property type="term" value="F:DNA-binding transcription factor activity"/>
    <property type="evidence" value="ECO:0007669"/>
    <property type="project" value="InterPro"/>
</dbReference>
<proteinExistence type="predicted"/>
<dbReference type="GO" id="GO:0003677">
    <property type="term" value="F:DNA binding"/>
    <property type="evidence" value="ECO:0007669"/>
    <property type="project" value="UniProtKB-KW"/>
</dbReference>
<evidence type="ECO:0000256" key="2">
    <source>
        <dbReference type="ARBA" id="ARBA00023125"/>
    </source>
</evidence>
<keyword evidence="2" id="KW-0238">DNA-binding</keyword>
<dbReference type="Proteomes" id="UP000679848">
    <property type="component" value="Chromosome"/>
</dbReference>
<dbReference type="PROSITE" id="PS00894">
    <property type="entry name" value="HTH_DEOR_1"/>
    <property type="match status" value="1"/>
</dbReference>
<protein>
    <submittedName>
        <fullName evidence="4">Stage III sporulation protein D</fullName>
    </submittedName>
</protein>
<evidence type="ECO:0000256" key="1">
    <source>
        <dbReference type="ARBA" id="ARBA00023015"/>
    </source>
</evidence>
<gene>
    <name evidence="4" type="ORF">MM59RIKEN_19470</name>
</gene>
<dbReference type="AlphaFoldDB" id="A0A810Q8P1"/>
<name>A0A810Q8P1_9FIRM</name>
<dbReference type="KEGG" id="pfaa:MM59RIKEN_19470"/>
<sequence length="78" mass="8927">MEERAERLALYIIENRTTVRAAAQKFGISKSTVHKDISERLPQFNGALYSQVKEVLEVNKAQRHIRGGIATRKKYRGV</sequence>
<accession>A0A810Q8P1</accession>
<evidence type="ECO:0000313" key="5">
    <source>
        <dbReference type="Proteomes" id="UP000679848"/>
    </source>
</evidence>
<organism evidence="4 5">
    <name type="scientific">Pusillibacter faecalis</name>
    <dbReference type="NCBI Taxonomy" id="2714358"/>
    <lineage>
        <taxon>Bacteria</taxon>
        <taxon>Bacillati</taxon>
        <taxon>Bacillota</taxon>
        <taxon>Clostridia</taxon>
        <taxon>Eubacteriales</taxon>
        <taxon>Oscillospiraceae</taxon>
        <taxon>Pusillibacter</taxon>
    </lineage>
</organism>
<keyword evidence="5" id="KW-1185">Reference proteome</keyword>
<dbReference type="EMBL" id="AP023420">
    <property type="protein sequence ID" value="BCK84628.1"/>
    <property type="molecule type" value="Genomic_DNA"/>
</dbReference>